<feature type="domain" description="Glycosyl transferase family 1" evidence="3">
    <location>
        <begin position="244"/>
        <end position="405"/>
    </location>
</feature>
<feature type="domain" description="Glycosyltransferase subfamily 4-like N-terminal" evidence="4">
    <location>
        <begin position="24"/>
        <end position="226"/>
    </location>
</feature>
<dbReference type="Gene3D" id="3.40.50.2000">
    <property type="entry name" value="Glycogen Phosphorylase B"/>
    <property type="match status" value="2"/>
</dbReference>
<dbReference type="CDD" id="cd03801">
    <property type="entry name" value="GT4_PimA-like"/>
    <property type="match status" value="1"/>
</dbReference>
<evidence type="ECO:0000313" key="6">
    <source>
        <dbReference type="Proteomes" id="UP000198251"/>
    </source>
</evidence>
<dbReference type="AlphaFoldDB" id="A0A1C5G3P6"/>
<keyword evidence="6" id="KW-1185">Reference proteome</keyword>
<evidence type="ECO:0000259" key="4">
    <source>
        <dbReference type="Pfam" id="PF13579"/>
    </source>
</evidence>
<dbReference type="Proteomes" id="UP000198251">
    <property type="component" value="Chromosome I"/>
</dbReference>
<accession>A0A1C5G3P6</accession>
<gene>
    <name evidence="5" type="ORF">GA0070610_0620</name>
</gene>
<dbReference type="GO" id="GO:0016757">
    <property type="term" value="F:glycosyltransferase activity"/>
    <property type="evidence" value="ECO:0007669"/>
    <property type="project" value="UniProtKB-KW"/>
</dbReference>
<keyword evidence="2 5" id="KW-0808">Transferase</keyword>
<dbReference type="InterPro" id="IPR028098">
    <property type="entry name" value="Glyco_trans_4-like_N"/>
</dbReference>
<protein>
    <submittedName>
        <fullName evidence="5">Glycosyltransferase involved in cell wall bisynthesis</fullName>
    </submittedName>
</protein>
<dbReference type="EMBL" id="LT607733">
    <property type="protein sequence ID" value="SCG14417.1"/>
    <property type="molecule type" value="Genomic_DNA"/>
</dbReference>
<dbReference type="RefSeq" id="WP_231925887.1">
    <property type="nucleotide sequence ID" value="NZ_LT607733.1"/>
</dbReference>
<evidence type="ECO:0000259" key="3">
    <source>
        <dbReference type="Pfam" id="PF00534"/>
    </source>
</evidence>
<name>A0A1C5G3P6_MICEH</name>
<evidence type="ECO:0000256" key="1">
    <source>
        <dbReference type="ARBA" id="ARBA00022676"/>
    </source>
</evidence>
<dbReference type="InterPro" id="IPR001296">
    <property type="entry name" value="Glyco_trans_1"/>
</dbReference>
<dbReference type="PANTHER" id="PTHR12526:SF600">
    <property type="entry name" value="GLYCOSYL TRANSFERASE GROUP 1"/>
    <property type="match status" value="1"/>
</dbReference>
<dbReference type="SUPFAM" id="SSF53756">
    <property type="entry name" value="UDP-Glycosyltransferase/glycogen phosphorylase"/>
    <property type="match status" value="1"/>
</dbReference>
<proteinExistence type="predicted"/>
<evidence type="ECO:0000256" key="2">
    <source>
        <dbReference type="ARBA" id="ARBA00022679"/>
    </source>
</evidence>
<reference evidence="5 6" key="1">
    <citation type="submission" date="2016-06" db="EMBL/GenBank/DDBJ databases">
        <authorList>
            <person name="Kjaerup R.B."/>
            <person name="Dalgaard T.S."/>
            <person name="Juul-Madsen H.R."/>
        </authorList>
    </citation>
    <scope>NUCLEOTIDE SEQUENCE [LARGE SCALE GENOMIC DNA]</scope>
    <source>
        <strain evidence="5 6">DSM 43913</strain>
    </source>
</reference>
<dbReference type="Pfam" id="PF13579">
    <property type="entry name" value="Glyco_trans_4_4"/>
    <property type="match status" value="1"/>
</dbReference>
<evidence type="ECO:0000313" key="5">
    <source>
        <dbReference type="EMBL" id="SCG14417.1"/>
    </source>
</evidence>
<dbReference type="Pfam" id="PF00534">
    <property type="entry name" value="Glycos_transf_1"/>
    <property type="match status" value="1"/>
</dbReference>
<dbReference type="PANTHER" id="PTHR12526">
    <property type="entry name" value="GLYCOSYLTRANSFERASE"/>
    <property type="match status" value="1"/>
</dbReference>
<sequence length="449" mass="48899">MEIRAGARGRVVMLVDNAVQGDSRVQKSARSAAEAGWDVTLLGRSPDGEPHRWHIGDALVRLLPMGRPGAPVPRTPRRNAAALLGHLGLRTPVERAYTRLCLRLYGDRAWRRLQPALWSYEHAYGPVLDELAPDLIHANDFRMLGVGARGLLRARAAGRRAALVWDAHEFLPGIKPWSDNVRWLPAQLAHEREYARHADAVVTVSPELARLLRREHDLPELPTVVLNAPDRRETDQPVRATQTLRAGFGLGPGDPLLVYSGAAAPQRGLDVLVEALPLLPGVHVALVVNHPDGEYVRSLAARAADLGVGGRLHVRGYVPHDEVVPLLAGADLGVIPIQHWPNHEIALITKFFEYSHARLPIVVSDVRTMAGTVRATGQGEVFRAGDAGDLARAVRAVLADPGRYRAAYDDPALLAGWTWERQAVELDRVYARLVPAAVAGGADAYGRVG</sequence>
<organism evidence="5 6">
    <name type="scientific">Micromonospora echinofusca</name>
    <dbReference type="NCBI Taxonomy" id="47858"/>
    <lineage>
        <taxon>Bacteria</taxon>
        <taxon>Bacillati</taxon>
        <taxon>Actinomycetota</taxon>
        <taxon>Actinomycetes</taxon>
        <taxon>Micromonosporales</taxon>
        <taxon>Micromonosporaceae</taxon>
        <taxon>Micromonospora</taxon>
    </lineage>
</organism>
<dbReference type="GeneID" id="95800514"/>
<keyword evidence="1" id="KW-0328">Glycosyltransferase</keyword>